<dbReference type="PANTHER" id="PTHR48225:SF7">
    <property type="entry name" value="MEIOSIS-SPECIFIC PROTEIN HOP1"/>
    <property type="match status" value="1"/>
</dbReference>
<evidence type="ECO:0000313" key="7">
    <source>
        <dbReference type="Proteomes" id="UP000887569"/>
    </source>
</evidence>
<keyword evidence="7" id="KW-1185">Reference proteome</keyword>
<proteinExistence type="predicted"/>
<dbReference type="Proteomes" id="UP000887569">
    <property type="component" value="Unplaced"/>
</dbReference>
<keyword evidence="5" id="KW-0469">Meiosis</keyword>
<organism evidence="7 8">
    <name type="scientific">Parascaris univalens</name>
    <name type="common">Nematode worm</name>
    <dbReference type="NCBI Taxonomy" id="6257"/>
    <lineage>
        <taxon>Eukaryota</taxon>
        <taxon>Metazoa</taxon>
        <taxon>Ecdysozoa</taxon>
        <taxon>Nematoda</taxon>
        <taxon>Chromadorea</taxon>
        <taxon>Rhabditida</taxon>
        <taxon>Spirurina</taxon>
        <taxon>Ascaridomorpha</taxon>
        <taxon>Ascaridoidea</taxon>
        <taxon>Ascarididae</taxon>
        <taxon>Parascaris</taxon>
    </lineage>
</organism>
<evidence type="ECO:0000313" key="8">
    <source>
        <dbReference type="WBParaSite" id="PgE005_g007_t01"/>
    </source>
</evidence>
<dbReference type="Gene3D" id="3.30.900.10">
    <property type="entry name" value="HORMA domain"/>
    <property type="match status" value="1"/>
</dbReference>
<dbReference type="GO" id="GO:0051321">
    <property type="term" value="P:meiotic cell cycle"/>
    <property type="evidence" value="ECO:0007669"/>
    <property type="project" value="UniProtKB-KW"/>
</dbReference>
<keyword evidence="3" id="KW-0158">Chromosome</keyword>
<dbReference type="GO" id="GO:0005694">
    <property type="term" value="C:chromosome"/>
    <property type="evidence" value="ECO:0007669"/>
    <property type="project" value="UniProtKB-SubCell"/>
</dbReference>
<dbReference type="InterPro" id="IPR003511">
    <property type="entry name" value="HORMA_dom"/>
</dbReference>
<reference evidence="8" key="1">
    <citation type="submission" date="2022-11" db="UniProtKB">
        <authorList>
            <consortium name="WormBaseParasite"/>
        </authorList>
    </citation>
    <scope>IDENTIFICATION</scope>
</reference>
<evidence type="ECO:0000256" key="4">
    <source>
        <dbReference type="ARBA" id="ARBA00023242"/>
    </source>
</evidence>
<evidence type="ECO:0000256" key="1">
    <source>
        <dbReference type="ARBA" id="ARBA00004123"/>
    </source>
</evidence>
<dbReference type="AlphaFoldDB" id="A0A915A1S2"/>
<dbReference type="PANTHER" id="PTHR48225">
    <property type="entry name" value="HORMA DOMAIN-CONTAINING PROTEIN 1"/>
    <property type="match status" value="1"/>
</dbReference>
<evidence type="ECO:0000256" key="3">
    <source>
        <dbReference type="ARBA" id="ARBA00022454"/>
    </source>
</evidence>
<sequence length="353" mass="39645">MEYNLHVGPYLARSTPKRKNVGWEATLPGAPEGKHSAVFMKRIVFTLASDLLCRRRLLPPISFKRRRIEYLRLNVLDVKTTVGWAMGECLRGALEPLDFGYLKEMFIVVNTSSDHNNDEALEVYRFSFKYTVDAISASRKTTTSKRRVSYYGVDTVRMQFADTARRIYALADSLPVLPNGCHCTIKITYYDDRAPKEYEPEGFVADSRLFRFIQPANKVSLGRVDCEQHACSLLVASVFIGNPWAMKMTLDNYYFSTSMSNRHSDSNQSGTSNSELYPSFQKSGSPLLISGADVRSMGRSASINSSLCSAVGGCRINYSDTDVFEGEQEGGSPRPTTCGLAFAMDRNRLHFRK</sequence>
<feature type="domain" description="HORMA" evidence="6">
    <location>
        <begin position="34"/>
        <end position="235"/>
    </location>
</feature>
<dbReference type="InterPro" id="IPR036570">
    <property type="entry name" value="HORMA_dom_sf"/>
</dbReference>
<accession>A0A915A1S2</accession>
<keyword evidence="4" id="KW-0539">Nucleus</keyword>
<evidence type="ECO:0000256" key="2">
    <source>
        <dbReference type="ARBA" id="ARBA00004286"/>
    </source>
</evidence>
<dbReference type="WBParaSite" id="PgE005_g007_t01">
    <property type="protein sequence ID" value="PgE005_g007_t01"/>
    <property type="gene ID" value="PgE005_g007"/>
</dbReference>
<name>A0A915A1S2_PARUN</name>
<dbReference type="InterPro" id="IPR051294">
    <property type="entry name" value="HORMA_MeioticProgression"/>
</dbReference>
<dbReference type="Pfam" id="PF02301">
    <property type="entry name" value="HORMA"/>
    <property type="match status" value="1"/>
</dbReference>
<protein>
    <submittedName>
        <fullName evidence="8">HORMA domain-containing protein</fullName>
    </submittedName>
</protein>
<dbReference type="PROSITE" id="PS50815">
    <property type="entry name" value="HORMA"/>
    <property type="match status" value="1"/>
</dbReference>
<evidence type="ECO:0000256" key="5">
    <source>
        <dbReference type="ARBA" id="ARBA00023254"/>
    </source>
</evidence>
<dbReference type="GO" id="GO:0005634">
    <property type="term" value="C:nucleus"/>
    <property type="evidence" value="ECO:0007669"/>
    <property type="project" value="UniProtKB-SubCell"/>
</dbReference>
<dbReference type="SUPFAM" id="SSF56019">
    <property type="entry name" value="The spindle assembly checkpoint protein mad2"/>
    <property type="match status" value="1"/>
</dbReference>
<evidence type="ECO:0000259" key="6">
    <source>
        <dbReference type="PROSITE" id="PS50815"/>
    </source>
</evidence>
<comment type="subcellular location">
    <subcellularLocation>
        <location evidence="2">Chromosome</location>
    </subcellularLocation>
    <subcellularLocation>
        <location evidence="1">Nucleus</location>
    </subcellularLocation>
</comment>